<dbReference type="EMBL" id="BGPR01000199">
    <property type="protein sequence ID" value="GBM04156.1"/>
    <property type="molecule type" value="Genomic_DNA"/>
</dbReference>
<keyword evidence="2" id="KW-1185">Reference proteome</keyword>
<sequence>MLPLPTRPRENGSEVHIPTLQSKFVPNFIALSLAVCPVRRQYTDTQTFSFIISREKHFLGEGMDLFEHSSSGPHIASCTQYYPCPLSPDTTHVTFFLLDYLNSQSYPGWVPTLKDNISRAVLSIADDMLRSSVENVMYKMRVDCRCPGCQSWGAFFNH</sequence>
<evidence type="ECO:0000313" key="2">
    <source>
        <dbReference type="Proteomes" id="UP000499080"/>
    </source>
</evidence>
<evidence type="ECO:0008006" key="3">
    <source>
        <dbReference type="Google" id="ProtNLM"/>
    </source>
</evidence>
<accession>A0A4Y2CJN4</accession>
<protein>
    <recommendedName>
        <fullName evidence="3">START domain-containing protein</fullName>
    </recommendedName>
</protein>
<evidence type="ECO:0000313" key="1">
    <source>
        <dbReference type="EMBL" id="GBM04156.1"/>
    </source>
</evidence>
<comment type="caution">
    <text evidence="1">The sequence shown here is derived from an EMBL/GenBank/DDBJ whole genome shotgun (WGS) entry which is preliminary data.</text>
</comment>
<dbReference type="Proteomes" id="UP000499080">
    <property type="component" value="Unassembled WGS sequence"/>
</dbReference>
<gene>
    <name evidence="1" type="ORF">AVEN_115528_1</name>
</gene>
<reference evidence="1 2" key="1">
    <citation type="journal article" date="2019" name="Sci. Rep.">
        <title>Orb-weaving spider Araneus ventricosus genome elucidates the spidroin gene catalogue.</title>
        <authorList>
            <person name="Kono N."/>
            <person name="Nakamura H."/>
            <person name="Ohtoshi R."/>
            <person name="Moran D.A.P."/>
            <person name="Shinohara A."/>
            <person name="Yoshida Y."/>
            <person name="Fujiwara M."/>
            <person name="Mori M."/>
            <person name="Tomita M."/>
            <person name="Arakawa K."/>
        </authorList>
    </citation>
    <scope>NUCLEOTIDE SEQUENCE [LARGE SCALE GENOMIC DNA]</scope>
</reference>
<proteinExistence type="predicted"/>
<dbReference type="AlphaFoldDB" id="A0A4Y2CJN4"/>
<name>A0A4Y2CJN4_ARAVE</name>
<organism evidence="1 2">
    <name type="scientific">Araneus ventricosus</name>
    <name type="common">Orbweaver spider</name>
    <name type="synonym">Epeira ventricosa</name>
    <dbReference type="NCBI Taxonomy" id="182803"/>
    <lineage>
        <taxon>Eukaryota</taxon>
        <taxon>Metazoa</taxon>
        <taxon>Ecdysozoa</taxon>
        <taxon>Arthropoda</taxon>
        <taxon>Chelicerata</taxon>
        <taxon>Arachnida</taxon>
        <taxon>Araneae</taxon>
        <taxon>Araneomorphae</taxon>
        <taxon>Entelegynae</taxon>
        <taxon>Araneoidea</taxon>
        <taxon>Araneidae</taxon>
        <taxon>Araneus</taxon>
    </lineage>
</organism>